<organism evidence="2 3">
    <name type="scientific">Streptomyces endophyticus</name>
    <dbReference type="NCBI Taxonomy" id="714166"/>
    <lineage>
        <taxon>Bacteria</taxon>
        <taxon>Bacillati</taxon>
        <taxon>Actinomycetota</taxon>
        <taxon>Actinomycetes</taxon>
        <taxon>Kitasatosporales</taxon>
        <taxon>Streptomycetaceae</taxon>
        <taxon>Streptomyces</taxon>
    </lineage>
</organism>
<dbReference type="Proteomes" id="UP001354931">
    <property type="component" value="Unassembled WGS sequence"/>
</dbReference>
<dbReference type="Gene3D" id="3.40.50.1820">
    <property type="entry name" value="alpha/beta hydrolase"/>
    <property type="match status" value="1"/>
</dbReference>
<evidence type="ECO:0000259" key="1">
    <source>
        <dbReference type="Pfam" id="PF12697"/>
    </source>
</evidence>
<feature type="domain" description="AB hydrolase-1" evidence="1">
    <location>
        <begin position="6"/>
        <end position="200"/>
    </location>
</feature>
<dbReference type="Pfam" id="PF12697">
    <property type="entry name" value="Abhydrolase_6"/>
    <property type="match status" value="1"/>
</dbReference>
<name>A0ABU6F5H5_9ACTN</name>
<keyword evidence="3" id="KW-1185">Reference proteome</keyword>
<dbReference type="EMBL" id="JAOZYC010000088">
    <property type="protein sequence ID" value="MEB8338082.1"/>
    <property type="molecule type" value="Genomic_DNA"/>
</dbReference>
<protein>
    <submittedName>
        <fullName evidence="2">Alpha/beta hydrolase</fullName>
    </submittedName>
</protein>
<gene>
    <name evidence="2" type="ORF">OKJ99_11280</name>
</gene>
<evidence type="ECO:0000313" key="3">
    <source>
        <dbReference type="Proteomes" id="UP001354931"/>
    </source>
</evidence>
<reference evidence="2 3" key="1">
    <citation type="submission" date="2022-10" db="EMBL/GenBank/DDBJ databases">
        <authorList>
            <person name="Xie J."/>
            <person name="Shen N."/>
        </authorList>
    </citation>
    <scope>NUCLEOTIDE SEQUENCE [LARGE SCALE GENOMIC DNA]</scope>
    <source>
        <strain evidence="2 3">YIM65594</strain>
    </source>
</reference>
<dbReference type="InterPro" id="IPR000073">
    <property type="entry name" value="AB_hydrolase_1"/>
</dbReference>
<dbReference type="InterPro" id="IPR029058">
    <property type="entry name" value="AB_hydrolase_fold"/>
</dbReference>
<dbReference type="RefSeq" id="WP_326015815.1">
    <property type="nucleotide sequence ID" value="NZ_JAOZYC010000088.1"/>
</dbReference>
<evidence type="ECO:0000313" key="2">
    <source>
        <dbReference type="EMBL" id="MEB8338082.1"/>
    </source>
</evidence>
<dbReference type="SUPFAM" id="SSF53474">
    <property type="entry name" value="alpha/beta-Hydrolases"/>
    <property type="match status" value="1"/>
</dbReference>
<dbReference type="GO" id="GO:0016787">
    <property type="term" value="F:hydrolase activity"/>
    <property type="evidence" value="ECO:0007669"/>
    <property type="project" value="UniProtKB-KW"/>
</dbReference>
<comment type="caution">
    <text evidence="2">The sequence shown here is derived from an EMBL/GenBank/DDBJ whole genome shotgun (WGS) entry which is preliminary data.</text>
</comment>
<sequence>MSRPRLVLIHGAATTARIWRRMLPHLTDYEVVCPDRPCSGDLDTEVAALAEPCTDAVIAGVSGGATLGLELAARGVPFRAAVLHEPAAGSLAPGLLAHVAEGLRTSGVTGFGRALYGPEWTEADAPTEPGVVDREFAMFRAFEPTPPPRDCGPVLLTVGAHSPPPRHASVTALGHHCNLPWTTIPGTSHAAHLESPQAFATTIRTHAHTNQADAPQ</sequence>
<proteinExistence type="predicted"/>
<keyword evidence="2" id="KW-0378">Hydrolase</keyword>
<accession>A0ABU6F5H5</accession>